<protein>
    <submittedName>
        <fullName evidence="1">Uncharacterized protein</fullName>
    </submittedName>
</protein>
<evidence type="ECO:0000313" key="2">
    <source>
        <dbReference type="Proteomes" id="UP000696573"/>
    </source>
</evidence>
<gene>
    <name evidence="1" type="ORF">CRHIZ90672A_00010528</name>
</gene>
<dbReference type="AlphaFoldDB" id="A0A9N9VY31"/>
<keyword evidence="2" id="KW-1185">Reference proteome</keyword>
<evidence type="ECO:0000313" key="1">
    <source>
        <dbReference type="EMBL" id="CAH0036838.1"/>
    </source>
</evidence>
<comment type="caution">
    <text evidence="1">The sequence shown here is derived from an EMBL/GenBank/DDBJ whole genome shotgun (WGS) entry which is preliminary data.</text>
</comment>
<proteinExistence type="predicted"/>
<reference evidence="1" key="1">
    <citation type="submission" date="2021-10" db="EMBL/GenBank/DDBJ databases">
        <authorList>
            <person name="Piombo E."/>
        </authorList>
    </citation>
    <scope>NUCLEOTIDE SEQUENCE</scope>
</reference>
<organism evidence="1 2">
    <name type="scientific">Clonostachys rhizophaga</name>
    <dbReference type="NCBI Taxonomy" id="160324"/>
    <lineage>
        <taxon>Eukaryota</taxon>
        <taxon>Fungi</taxon>
        <taxon>Dikarya</taxon>
        <taxon>Ascomycota</taxon>
        <taxon>Pezizomycotina</taxon>
        <taxon>Sordariomycetes</taxon>
        <taxon>Hypocreomycetidae</taxon>
        <taxon>Hypocreales</taxon>
        <taxon>Bionectriaceae</taxon>
        <taxon>Clonostachys</taxon>
    </lineage>
</organism>
<sequence>MVGQLCPHLSHLGPVFQSGVEILGGLRPQNGNATTSHAAALNGNRPESLWPVWLKLGICSVMEVAAPQKK</sequence>
<name>A0A9N9VY31_9HYPO</name>
<dbReference type="Proteomes" id="UP000696573">
    <property type="component" value="Unassembled WGS sequence"/>
</dbReference>
<accession>A0A9N9VY31</accession>
<dbReference type="EMBL" id="CABFNQ020000758">
    <property type="protein sequence ID" value="CAH0036838.1"/>
    <property type="molecule type" value="Genomic_DNA"/>
</dbReference>